<keyword evidence="2" id="KW-1133">Transmembrane helix</keyword>
<dbReference type="AlphaFoldDB" id="A0A554VA16"/>
<keyword evidence="5" id="KW-1185">Reference proteome</keyword>
<keyword evidence="2" id="KW-0472">Membrane</keyword>
<accession>A0A554VA16</accession>
<evidence type="ECO:0008006" key="6">
    <source>
        <dbReference type="Google" id="ProtNLM"/>
    </source>
</evidence>
<feature type="transmembrane region" description="Helical" evidence="2">
    <location>
        <begin position="12"/>
        <end position="40"/>
    </location>
</feature>
<name>A0A554VA16_9FLAO</name>
<evidence type="ECO:0000256" key="1">
    <source>
        <dbReference type="SAM" id="Coils"/>
    </source>
</evidence>
<evidence type="ECO:0000313" key="4">
    <source>
        <dbReference type="EMBL" id="TSE02600.1"/>
    </source>
</evidence>
<sequence length="71" mass="7867">MKTENTLSGIALMIASLSIVEVLNISLALVVGVTAILLNIRKYKAEKARESKEKAEKELLVEQLKTLKNEK</sequence>
<comment type="caution">
    <text evidence="3">The sequence shown here is derived from an EMBL/GenBank/DDBJ whole genome shotgun (WGS) entry which is preliminary data.</text>
</comment>
<dbReference type="EMBL" id="VLNR01000168">
    <property type="protein sequence ID" value="TSE02428.1"/>
    <property type="molecule type" value="Genomic_DNA"/>
</dbReference>
<dbReference type="Proteomes" id="UP000318833">
    <property type="component" value="Unassembled WGS sequence"/>
</dbReference>
<keyword evidence="2" id="KW-0812">Transmembrane</keyword>
<keyword evidence="1" id="KW-0175">Coiled coil</keyword>
<gene>
    <name evidence="4" type="ORF">FOF46_30725</name>
    <name evidence="3" type="ORF">FOF46_30840</name>
</gene>
<evidence type="ECO:0000256" key="2">
    <source>
        <dbReference type="SAM" id="Phobius"/>
    </source>
</evidence>
<dbReference type="RefSeq" id="WP_143919233.1">
    <property type="nucleotide sequence ID" value="NZ_CANMIK010000082.1"/>
</dbReference>
<evidence type="ECO:0000313" key="3">
    <source>
        <dbReference type="EMBL" id="TSE02428.1"/>
    </source>
</evidence>
<organism evidence="3 5">
    <name type="scientific">Aquimarina algiphila</name>
    <dbReference type="NCBI Taxonomy" id="2047982"/>
    <lineage>
        <taxon>Bacteria</taxon>
        <taxon>Pseudomonadati</taxon>
        <taxon>Bacteroidota</taxon>
        <taxon>Flavobacteriia</taxon>
        <taxon>Flavobacteriales</taxon>
        <taxon>Flavobacteriaceae</taxon>
        <taxon>Aquimarina</taxon>
    </lineage>
</organism>
<proteinExistence type="predicted"/>
<protein>
    <recommendedName>
        <fullName evidence="6">Holin</fullName>
    </recommendedName>
</protein>
<reference evidence="3 5" key="1">
    <citation type="submission" date="2019-07" db="EMBL/GenBank/DDBJ databases">
        <title>The draft genome sequence of Aquimarina algiphila M91.</title>
        <authorList>
            <person name="Meng X."/>
        </authorList>
    </citation>
    <scope>NUCLEOTIDE SEQUENCE [LARGE SCALE GENOMIC DNA]</scope>
    <source>
        <strain evidence="3 5">M91</strain>
    </source>
</reference>
<feature type="coiled-coil region" evidence="1">
    <location>
        <begin position="40"/>
        <end position="70"/>
    </location>
</feature>
<dbReference type="EMBL" id="VLNR01000155">
    <property type="protein sequence ID" value="TSE02600.1"/>
    <property type="molecule type" value="Genomic_DNA"/>
</dbReference>
<evidence type="ECO:0000313" key="5">
    <source>
        <dbReference type="Proteomes" id="UP000318833"/>
    </source>
</evidence>